<reference evidence="4 5" key="1">
    <citation type="submission" date="2017-06" db="EMBL/GenBank/DDBJ databases">
        <title>Genome sequencing of cyanobaciteial culture collection at National Institute for Environmental Studies (NIES).</title>
        <authorList>
            <person name="Hirose Y."/>
            <person name="Shimura Y."/>
            <person name="Fujisawa T."/>
            <person name="Nakamura Y."/>
            <person name="Kawachi M."/>
        </authorList>
    </citation>
    <scope>NUCLEOTIDE SEQUENCE [LARGE SCALE GENOMIC DNA]</scope>
    <source>
        <strain evidence="4 5">NIES-267</strain>
    </source>
</reference>
<feature type="domain" description="Methyltransferase" evidence="3">
    <location>
        <begin position="42"/>
        <end position="137"/>
    </location>
</feature>
<protein>
    <submittedName>
        <fullName evidence="4">Putative methyltransferase</fullName>
    </submittedName>
</protein>
<evidence type="ECO:0000256" key="2">
    <source>
        <dbReference type="ARBA" id="ARBA00022679"/>
    </source>
</evidence>
<dbReference type="EMBL" id="AP018227">
    <property type="protein sequence ID" value="BAY81383.1"/>
    <property type="molecule type" value="Genomic_DNA"/>
</dbReference>
<dbReference type="PANTHER" id="PTHR43861:SF1">
    <property type="entry name" value="TRANS-ACONITATE 2-METHYLTRANSFERASE"/>
    <property type="match status" value="1"/>
</dbReference>
<dbReference type="Proteomes" id="UP000218418">
    <property type="component" value="Chromosome"/>
</dbReference>
<keyword evidence="2 4" id="KW-0808">Transferase</keyword>
<evidence type="ECO:0000259" key="3">
    <source>
        <dbReference type="Pfam" id="PF13649"/>
    </source>
</evidence>
<dbReference type="CDD" id="cd02440">
    <property type="entry name" value="AdoMet_MTases"/>
    <property type="match status" value="1"/>
</dbReference>
<dbReference type="SUPFAM" id="SSF53335">
    <property type="entry name" value="S-adenosyl-L-methionine-dependent methyltransferases"/>
    <property type="match status" value="1"/>
</dbReference>
<evidence type="ECO:0000313" key="4">
    <source>
        <dbReference type="EMBL" id="BAY81383.1"/>
    </source>
</evidence>
<name>A0A1Z4LJH7_9CYAN</name>
<evidence type="ECO:0000313" key="5">
    <source>
        <dbReference type="Proteomes" id="UP000218418"/>
    </source>
</evidence>
<keyword evidence="1 4" id="KW-0489">Methyltransferase</keyword>
<accession>A0A1Z4LJH7</accession>
<dbReference type="Gene3D" id="3.40.50.150">
    <property type="entry name" value="Vaccinia Virus protein VP39"/>
    <property type="match status" value="1"/>
</dbReference>
<dbReference type="GO" id="GO:0008168">
    <property type="term" value="F:methyltransferase activity"/>
    <property type="evidence" value="ECO:0007669"/>
    <property type="project" value="UniProtKB-KW"/>
</dbReference>
<keyword evidence="5" id="KW-1185">Reference proteome</keyword>
<dbReference type="GO" id="GO:0032259">
    <property type="term" value="P:methylation"/>
    <property type="evidence" value="ECO:0007669"/>
    <property type="project" value="UniProtKB-KW"/>
</dbReference>
<proteinExistence type="predicted"/>
<dbReference type="AlphaFoldDB" id="A0A1Z4LJH7"/>
<dbReference type="PANTHER" id="PTHR43861">
    <property type="entry name" value="TRANS-ACONITATE 2-METHYLTRANSFERASE-RELATED"/>
    <property type="match status" value="1"/>
</dbReference>
<dbReference type="Pfam" id="PF13649">
    <property type="entry name" value="Methyltransf_25"/>
    <property type="match status" value="1"/>
</dbReference>
<gene>
    <name evidence="4" type="ORF">NIES267_08590</name>
</gene>
<organism evidence="4 5">
    <name type="scientific">Calothrix parasitica NIES-267</name>
    <dbReference type="NCBI Taxonomy" id="1973488"/>
    <lineage>
        <taxon>Bacteria</taxon>
        <taxon>Bacillati</taxon>
        <taxon>Cyanobacteriota</taxon>
        <taxon>Cyanophyceae</taxon>
        <taxon>Nostocales</taxon>
        <taxon>Calotrichaceae</taxon>
        <taxon>Calothrix</taxon>
    </lineage>
</organism>
<dbReference type="InterPro" id="IPR029063">
    <property type="entry name" value="SAM-dependent_MTases_sf"/>
</dbReference>
<sequence length="210" mass="23674">MANLWTSAEHALGYLAKADNIPHRTEGEAVLLGEVPKTVKRVLDLGTGDGRLLALLKIERPSVESVAVDFSPTMLEAVRNRFQDDSTVKVIDHNLDETLPDNGTFDAIISSFAIHHLSHNRKRSLYVEIFNLLEPGGIFCNLEHVASPTVRLHEKFLEAIDVTPSQDDPSNQLLDVETQLKWLRNTGFEDVDCYWKWLELALLIGFKPKF</sequence>
<evidence type="ECO:0000256" key="1">
    <source>
        <dbReference type="ARBA" id="ARBA00022603"/>
    </source>
</evidence>
<dbReference type="OrthoDB" id="9778766at2"/>
<dbReference type="InterPro" id="IPR041698">
    <property type="entry name" value="Methyltransf_25"/>
</dbReference>